<keyword evidence="3" id="KW-1185">Reference proteome</keyword>
<dbReference type="Proteomes" id="UP000032452">
    <property type="component" value="Unassembled WGS sequence"/>
</dbReference>
<dbReference type="EMBL" id="JYON01000025">
    <property type="protein sequence ID" value="KJH70226.1"/>
    <property type="molecule type" value="Genomic_DNA"/>
</dbReference>
<dbReference type="RefSeq" id="WP_045056248.1">
    <property type="nucleotide sequence ID" value="NZ_CAWMDP010000018.1"/>
</dbReference>
<comment type="caution">
    <text evidence="2">The sequence shown here is derived from an EMBL/GenBank/DDBJ whole genome shotgun (WGS) entry which is preliminary data.</text>
</comment>
<feature type="signal peptide" evidence="1">
    <location>
        <begin position="1"/>
        <end position="36"/>
    </location>
</feature>
<evidence type="ECO:0000313" key="2">
    <source>
        <dbReference type="EMBL" id="KJH70226.1"/>
    </source>
</evidence>
<reference evidence="2 3" key="1">
    <citation type="submission" date="2015-02" db="EMBL/GenBank/DDBJ databases">
        <title>Draft genome of a novel marine cyanobacterium (Chroococcales) isolated from South Atlantic Ocean.</title>
        <authorList>
            <person name="Rigonato J."/>
            <person name="Alvarenga D.O."/>
            <person name="Branco L.H."/>
            <person name="Varani A.M."/>
            <person name="Brandini F.P."/>
            <person name="Fiore M.F."/>
        </authorList>
    </citation>
    <scope>NUCLEOTIDE SEQUENCE [LARGE SCALE GENOMIC DNA]</scope>
    <source>
        <strain evidence="2 3">CENA595</strain>
    </source>
</reference>
<dbReference type="AlphaFoldDB" id="A0A0D8ZSN4"/>
<accession>A0A0D8ZSN4</accession>
<keyword evidence="1" id="KW-0732">Signal</keyword>
<evidence type="ECO:0000313" key="3">
    <source>
        <dbReference type="Proteomes" id="UP000032452"/>
    </source>
</evidence>
<gene>
    <name evidence="2" type="ORF">UH38_18890</name>
</gene>
<protein>
    <recommendedName>
        <fullName evidence="4">Beta/gamma crystallin 'Greek key' domain-containing protein</fullName>
    </recommendedName>
</protein>
<name>A0A0D8ZSN4_9CYAN</name>
<sequence>MKNHRLTKNTSFLKLISLSILLACSFSLIKTEAASAECGGIYQQEIQKGSIDGKPANVRIASWAHGSCEDFKTREGVFKFRSMLEWKDNCQGTSYAECGVLQHYLNERRIKILGNFDGSRSYGWKFKDSKGRIRRAIIYK</sequence>
<evidence type="ECO:0008006" key="4">
    <source>
        <dbReference type="Google" id="ProtNLM"/>
    </source>
</evidence>
<evidence type="ECO:0000256" key="1">
    <source>
        <dbReference type="SAM" id="SignalP"/>
    </source>
</evidence>
<dbReference type="STRING" id="1618023.UH38_18890"/>
<feature type="chain" id="PRO_5002337258" description="Beta/gamma crystallin 'Greek key' domain-containing protein" evidence="1">
    <location>
        <begin position="37"/>
        <end position="140"/>
    </location>
</feature>
<organism evidence="2 3">
    <name type="scientific">Aliterella atlantica CENA595</name>
    <dbReference type="NCBI Taxonomy" id="1618023"/>
    <lineage>
        <taxon>Bacteria</taxon>
        <taxon>Bacillati</taxon>
        <taxon>Cyanobacteriota</taxon>
        <taxon>Cyanophyceae</taxon>
        <taxon>Chroococcidiopsidales</taxon>
        <taxon>Aliterellaceae</taxon>
        <taxon>Aliterella</taxon>
    </lineage>
</organism>
<proteinExistence type="predicted"/>